<dbReference type="RefSeq" id="WP_015861902.1">
    <property type="nucleotide sequence ID" value="NC_012796.1"/>
</dbReference>
<sequence>MSLKCKCKSCGHDFDVECADWELISSEEAEMGDKSSYVMSIDGVCPSKKCGKPFHVDLFEHTYTELEEPDQSSVADNVEIVDGWCERTPWEPEDPRVK</sequence>
<keyword evidence="2" id="KW-1185">Reference proteome</keyword>
<dbReference type="EMBL" id="AP010904">
    <property type="protein sequence ID" value="BAH76750.1"/>
    <property type="molecule type" value="Genomic_DNA"/>
</dbReference>
<dbReference type="HOGENOM" id="CLU_2329188_0_0_7"/>
<protein>
    <submittedName>
        <fullName evidence="1">Uncharacterized protein</fullName>
    </submittedName>
</protein>
<reference evidence="1 2" key="1">
    <citation type="journal article" date="2009" name="Genome Res.">
        <title>Whole genome sequence of Desulfovibrio magneticus strain RS-1 revealed common gene clusters in magnetotactic bacteria.</title>
        <authorList>
            <person name="Nakazawa H."/>
            <person name="Arakaki A."/>
            <person name="Narita-Yamada S."/>
            <person name="Yashiro I."/>
            <person name="Jinno K."/>
            <person name="Aoki N."/>
            <person name="Tsuruyama A."/>
            <person name="Okamura Y."/>
            <person name="Tanikawa S."/>
            <person name="Fujita N."/>
            <person name="Takeyama H."/>
            <person name="Matsunaga T."/>
        </authorList>
    </citation>
    <scope>NUCLEOTIDE SEQUENCE [LARGE SCALE GENOMIC DNA]</scope>
    <source>
        <strain evidence="2">ATCC 700980 / DSM 13731 / RS-1</strain>
    </source>
</reference>
<gene>
    <name evidence="1" type="ordered locus">DMR_32590</name>
</gene>
<name>C4XJK3_SOLM1</name>
<dbReference type="Proteomes" id="UP000009071">
    <property type="component" value="Chromosome"/>
</dbReference>
<evidence type="ECO:0000313" key="1">
    <source>
        <dbReference type="EMBL" id="BAH76750.1"/>
    </source>
</evidence>
<evidence type="ECO:0000313" key="2">
    <source>
        <dbReference type="Proteomes" id="UP000009071"/>
    </source>
</evidence>
<organism evidence="1 2">
    <name type="scientific">Solidesulfovibrio magneticus (strain ATCC 700980 / DSM 13731 / RS-1)</name>
    <name type="common">Desulfovibrio magneticus</name>
    <dbReference type="NCBI Taxonomy" id="573370"/>
    <lineage>
        <taxon>Bacteria</taxon>
        <taxon>Pseudomonadati</taxon>
        <taxon>Thermodesulfobacteriota</taxon>
        <taxon>Desulfovibrionia</taxon>
        <taxon>Desulfovibrionales</taxon>
        <taxon>Desulfovibrionaceae</taxon>
        <taxon>Solidesulfovibrio</taxon>
    </lineage>
</organism>
<dbReference type="AlphaFoldDB" id="C4XJK3"/>
<accession>C4XJK3</accession>
<dbReference type="KEGG" id="dma:DMR_32590"/>
<proteinExistence type="predicted"/>